<reference evidence="1 2" key="1">
    <citation type="submission" date="2024-04" db="EMBL/GenBank/DDBJ databases">
        <title>Novel species of the genus Ideonella isolated from streams.</title>
        <authorList>
            <person name="Lu H."/>
        </authorList>
    </citation>
    <scope>NUCLEOTIDE SEQUENCE [LARGE SCALE GENOMIC DNA]</scope>
    <source>
        <strain evidence="1 2">DXS22W</strain>
    </source>
</reference>
<dbReference type="Pfam" id="PF07277">
    <property type="entry name" value="SapC"/>
    <property type="match status" value="1"/>
</dbReference>
<dbReference type="InterPro" id="IPR010836">
    <property type="entry name" value="SapC"/>
</dbReference>
<organism evidence="1 2">
    <name type="scientific">Pseudaquabacterium inlustre</name>
    <dbReference type="NCBI Taxonomy" id="2984192"/>
    <lineage>
        <taxon>Bacteria</taxon>
        <taxon>Pseudomonadati</taxon>
        <taxon>Pseudomonadota</taxon>
        <taxon>Betaproteobacteria</taxon>
        <taxon>Burkholderiales</taxon>
        <taxon>Sphaerotilaceae</taxon>
        <taxon>Pseudaquabacterium</taxon>
    </lineage>
</organism>
<evidence type="ECO:0000313" key="2">
    <source>
        <dbReference type="Proteomes" id="UP001365405"/>
    </source>
</evidence>
<sequence>MTQAVALDPAQHAHLRILTSRGAAWGDEAMSALVVPAEFRAVQACYPIVFEPTADGAMGGYQPVALFGLEPGQNLFLGLNGWDAPCLPMSVERQPFLIGRGGPHGEQLNVHVDLAHPRVSHTHGEPVFDALGQPSPYLERITGLLGALHEGVQQLPGFIDALLGHELLESFVLDVTDDDGSVNRLAGYFTIHEERLAALDGRALTALHHAGHLALIYMVLASTAQFPALIERRKRRLTGLA</sequence>
<comment type="caution">
    <text evidence="1">The sequence shown here is derived from an EMBL/GenBank/DDBJ whole genome shotgun (WGS) entry which is preliminary data.</text>
</comment>
<proteinExistence type="predicted"/>
<protein>
    <submittedName>
        <fullName evidence="1">SapC family protein</fullName>
    </submittedName>
</protein>
<dbReference type="EMBL" id="JBBUTH010000010">
    <property type="protein sequence ID" value="MEK8052910.1"/>
    <property type="molecule type" value="Genomic_DNA"/>
</dbReference>
<evidence type="ECO:0000313" key="1">
    <source>
        <dbReference type="EMBL" id="MEK8052910.1"/>
    </source>
</evidence>
<accession>A0ABU9CP24</accession>
<gene>
    <name evidence="1" type="ORF">AACH10_21845</name>
</gene>
<dbReference type="Proteomes" id="UP001365405">
    <property type="component" value="Unassembled WGS sequence"/>
</dbReference>
<keyword evidence="2" id="KW-1185">Reference proteome</keyword>
<dbReference type="RefSeq" id="WP_341412642.1">
    <property type="nucleotide sequence ID" value="NZ_JBBUTH010000010.1"/>
</dbReference>
<name>A0ABU9CP24_9BURK</name>